<evidence type="ECO:0000256" key="2">
    <source>
        <dbReference type="ARBA" id="ARBA00023239"/>
    </source>
</evidence>
<dbReference type="InterPro" id="IPR050146">
    <property type="entry name" value="Type-I_3-dehydroquinase"/>
</dbReference>
<keyword evidence="4" id="KW-0057">Aromatic amino acid biosynthesis</keyword>
<dbReference type="KEGG" id="ave:Arcve_0432"/>
<dbReference type="SUPFAM" id="SSF51569">
    <property type="entry name" value="Aldolase"/>
    <property type="match status" value="1"/>
</dbReference>
<dbReference type="RefSeq" id="WP_013683138.1">
    <property type="nucleotide sequence ID" value="NC_015320.1"/>
</dbReference>
<feature type="binding site" evidence="4">
    <location>
        <position position="48"/>
    </location>
    <ligand>
        <name>3-dehydroquinate</name>
        <dbReference type="ChEBI" id="CHEBI:32364"/>
    </ligand>
</feature>
<protein>
    <recommendedName>
        <fullName evidence="4">3-dehydroquinate dehydratase</fullName>
        <shortName evidence="4">3-dehydroquinase</shortName>
        <ecNumber evidence="4">4.2.1.10</ecNumber>
    </recommendedName>
    <alternativeName>
        <fullName evidence="4">Type I DHQase</fullName>
    </alternativeName>
    <alternativeName>
        <fullName evidence="4">Type I dehydroquinase</fullName>
        <shortName evidence="4">DHQ1</shortName>
    </alternativeName>
</protein>
<reference evidence="5 6" key="1">
    <citation type="submission" date="2011-03" db="EMBL/GenBank/DDBJ databases">
        <title>The complete genome of Archaeoglobus veneficus SNP6.</title>
        <authorList>
            <consortium name="US DOE Joint Genome Institute (JGI-PGF)"/>
            <person name="Lucas S."/>
            <person name="Copeland A."/>
            <person name="Lapidus A."/>
            <person name="Bruce D."/>
            <person name="Goodwin L."/>
            <person name="Pitluck S."/>
            <person name="Kyrpides N."/>
            <person name="Mavromatis K."/>
            <person name="Pagani I."/>
            <person name="Ivanova N."/>
            <person name="Mikhailova N."/>
            <person name="Lu M."/>
            <person name="Detter J.C."/>
            <person name="Tapia R."/>
            <person name="Han C."/>
            <person name="Land M."/>
            <person name="Hauser L."/>
            <person name="Markowitz V."/>
            <person name="Cheng J.-F."/>
            <person name="Hugenholtz P."/>
            <person name="Woyke T."/>
            <person name="Wu D."/>
            <person name="Spring S."/>
            <person name="Brambilla E."/>
            <person name="Klenk H.-P."/>
            <person name="Eisen J.A."/>
        </authorList>
    </citation>
    <scope>NUCLEOTIDE SEQUENCE [LARGE SCALE GENOMIC DNA]</scope>
    <source>
        <strain>SNP6</strain>
    </source>
</reference>
<organism evidence="5 6">
    <name type="scientific">Archaeoglobus veneficus (strain DSM 11195 / SNP6)</name>
    <dbReference type="NCBI Taxonomy" id="693661"/>
    <lineage>
        <taxon>Archaea</taxon>
        <taxon>Methanobacteriati</taxon>
        <taxon>Methanobacteriota</taxon>
        <taxon>Archaeoglobi</taxon>
        <taxon>Archaeoglobales</taxon>
        <taxon>Archaeoglobaceae</taxon>
        <taxon>Archaeoglobus</taxon>
    </lineage>
</organism>
<dbReference type="CDD" id="cd00502">
    <property type="entry name" value="DHQase_I"/>
    <property type="match status" value="1"/>
</dbReference>
<evidence type="ECO:0000256" key="1">
    <source>
        <dbReference type="ARBA" id="ARBA00001864"/>
    </source>
</evidence>
<feature type="binding site" evidence="4">
    <location>
        <position position="183"/>
    </location>
    <ligand>
        <name>3-dehydroquinate</name>
        <dbReference type="ChEBI" id="CHEBI:32364"/>
    </ligand>
</feature>
<comment type="subunit">
    <text evidence="4">Homodimer.</text>
</comment>
<gene>
    <name evidence="4" type="primary">aroD</name>
    <name evidence="5" type="ordered locus">Arcve_0432</name>
</gene>
<dbReference type="OrthoDB" id="34329at2157"/>
<sequence length="197" mass="22360">MKIVVSARSLQEAKADCDVVELRLDLFDRLPAISEVEAISKEKIVTVRRKDEGGLFEGSEEERLELMRKYATVANYVDVECDAHDDFFDMPCKIIESYHNFSETPPFETLRDMIEGRRGDIFKIATLGRDKRDVLTIVRILCEYDNVVAFLMGEKFAYTRILAVMLGSPFIYCHAGNAVAPGQLEAGKARKILEMLL</sequence>
<feature type="active site" description="Proton donor/acceptor" evidence="4">
    <location>
        <position position="99"/>
    </location>
</feature>
<evidence type="ECO:0000313" key="6">
    <source>
        <dbReference type="Proteomes" id="UP000008136"/>
    </source>
</evidence>
<comment type="caution">
    <text evidence="4">Lacks conserved residue(s) required for the propagation of feature annotation.</text>
</comment>
<dbReference type="HOGENOM" id="CLU_064444_2_0_2"/>
<comment type="function">
    <text evidence="4">Involved in the third step of the chorismate pathway, which leads to the biosynthesis of aromatic amino acids. Catalyzes the cis-dehydration of 3-dehydroquinate (DHQ) and introduces the first double bond of the aromatic ring to yield 3-dehydroshikimate.</text>
</comment>
<keyword evidence="3 4" id="KW-0704">Schiff base</keyword>
<comment type="pathway">
    <text evidence="4">Metabolic intermediate biosynthesis; chorismate biosynthesis; chorismate from D-erythrose 4-phosphate and phosphoenolpyruvate: step 3/7.</text>
</comment>
<dbReference type="AlphaFoldDB" id="F2KPV7"/>
<dbReference type="GO" id="GO:0003855">
    <property type="term" value="F:3-dehydroquinate dehydratase activity"/>
    <property type="evidence" value="ECO:0007669"/>
    <property type="project" value="UniProtKB-UniRule"/>
</dbReference>
<feature type="binding site" evidence="4">
    <location>
        <position position="160"/>
    </location>
    <ligand>
        <name>3-dehydroquinate</name>
        <dbReference type="ChEBI" id="CHEBI:32364"/>
    </ligand>
</feature>
<dbReference type="PANTHER" id="PTHR43699">
    <property type="entry name" value="3-DEHYDROQUINATE DEHYDRATASE"/>
    <property type="match status" value="1"/>
</dbReference>
<evidence type="ECO:0000256" key="3">
    <source>
        <dbReference type="ARBA" id="ARBA00023270"/>
    </source>
</evidence>
<evidence type="ECO:0000313" key="5">
    <source>
        <dbReference type="EMBL" id="AEA46464.1"/>
    </source>
</evidence>
<dbReference type="InterPro" id="IPR013785">
    <property type="entry name" value="Aldolase_TIM"/>
</dbReference>
<accession>F2KPV7</accession>
<dbReference type="eggNOG" id="arCOG02097">
    <property type="taxonomic scope" value="Archaea"/>
</dbReference>
<dbReference type="NCBIfam" id="TIGR01093">
    <property type="entry name" value="aroD"/>
    <property type="match status" value="1"/>
</dbReference>
<dbReference type="GO" id="GO:0009423">
    <property type="term" value="P:chorismate biosynthetic process"/>
    <property type="evidence" value="ECO:0007669"/>
    <property type="project" value="UniProtKB-UniRule"/>
</dbReference>
<dbReference type="PANTHER" id="PTHR43699:SF1">
    <property type="entry name" value="3-DEHYDROQUINATE DEHYDRATASE"/>
    <property type="match status" value="1"/>
</dbReference>
<dbReference type="STRING" id="693661.Arcve_0432"/>
<feature type="binding site" evidence="4">
    <location>
        <position position="6"/>
    </location>
    <ligand>
        <name>3-dehydroquinate</name>
        <dbReference type="ChEBI" id="CHEBI:32364"/>
    </ligand>
</feature>
<keyword evidence="4" id="KW-0028">Amino-acid biosynthesis</keyword>
<dbReference type="GO" id="GO:0009073">
    <property type="term" value="P:aromatic amino acid family biosynthetic process"/>
    <property type="evidence" value="ECO:0007669"/>
    <property type="project" value="UniProtKB-KW"/>
</dbReference>
<feature type="binding site" evidence="4">
    <location>
        <begin position="21"/>
        <end position="23"/>
    </location>
    <ligand>
        <name>3-dehydroquinate</name>
        <dbReference type="ChEBI" id="CHEBI:32364"/>
    </ligand>
</feature>
<dbReference type="GO" id="GO:0046279">
    <property type="term" value="P:3,4-dihydroxybenzoate biosynthetic process"/>
    <property type="evidence" value="ECO:0007669"/>
    <property type="project" value="TreeGrafter"/>
</dbReference>
<evidence type="ECO:0000256" key="4">
    <source>
        <dbReference type="HAMAP-Rule" id="MF_00214"/>
    </source>
</evidence>
<dbReference type="Proteomes" id="UP000008136">
    <property type="component" value="Chromosome"/>
</dbReference>
<keyword evidence="2 4" id="KW-0456">Lyase</keyword>
<feature type="active site" description="Schiff-base intermediate with substrate" evidence="4">
    <location>
        <position position="123"/>
    </location>
</feature>
<dbReference type="InterPro" id="IPR001381">
    <property type="entry name" value="DHquinase_I"/>
</dbReference>
<dbReference type="Gene3D" id="3.20.20.70">
    <property type="entry name" value="Aldolase class I"/>
    <property type="match status" value="1"/>
</dbReference>
<dbReference type="Pfam" id="PF01487">
    <property type="entry name" value="DHquinase_I"/>
    <property type="match status" value="1"/>
</dbReference>
<dbReference type="GO" id="GO:0008652">
    <property type="term" value="P:amino acid biosynthetic process"/>
    <property type="evidence" value="ECO:0007669"/>
    <property type="project" value="UniProtKB-KW"/>
</dbReference>
<dbReference type="GeneID" id="10393527"/>
<proteinExistence type="inferred from homology"/>
<keyword evidence="6" id="KW-1185">Reference proteome</keyword>
<comment type="similarity">
    <text evidence="4">Belongs to the type-I 3-dehydroquinase family.</text>
</comment>
<dbReference type="UniPathway" id="UPA00053">
    <property type="reaction ID" value="UER00086"/>
</dbReference>
<dbReference type="HAMAP" id="MF_00214">
    <property type="entry name" value="AroD"/>
    <property type="match status" value="1"/>
</dbReference>
<dbReference type="EMBL" id="CP002588">
    <property type="protein sequence ID" value="AEA46464.1"/>
    <property type="molecule type" value="Genomic_DNA"/>
</dbReference>
<comment type="catalytic activity">
    <reaction evidence="1 4">
        <text>3-dehydroquinate = 3-dehydroshikimate + H2O</text>
        <dbReference type="Rhea" id="RHEA:21096"/>
        <dbReference type="ChEBI" id="CHEBI:15377"/>
        <dbReference type="ChEBI" id="CHEBI:16630"/>
        <dbReference type="ChEBI" id="CHEBI:32364"/>
        <dbReference type="EC" id="4.2.1.10"/>
    </reaction>
</comment>
<dbReference type="EC" id="4.2.1.10" evidence="4"/>
<name>F2KPV7_ARCVS</name>